<reference evidence="2" key="1">
    <citation type="journal article" date="2019" name="Int. J. Syst. Evol. Microbiol.">
        <title>The Global Catalogue of Microorganisms (GCM) 10K type strain sequencing project: providing services to taxonomists for standard genome sequencing and annotation.</title>
        <authorList>
            <consortium name="The Broad Institute Genomics Platform"/>
            <consortium name="The Broad Institute Genome Sequencing Center for Infectious Disease"/>
            <person name="Wu L."/>
            <person name="Ma J."/>
        </authorList>
    </citation>
    <scope>NUCLEOTIDE SEQUENCE [LARGE SCALE GENOMIC DNA]</scope>
    <source>
        <strain evidence="2">CECT 7706</strain>
    </source>
</reference>
<keyword evidence="2" id="KW-1185">Reference proteome</keyword>
<dbReference type="Proteomes" id="UP001236663">
    <property type="component" value="Unassembled WGS sequence"/>
</dbReference>
<protein>
    <submittedName>
        <fullName evidence="1">Uncharacterized protein</fullName>
    </submittedName>
</protein>
<evidence type="ECO:0000313" key="2">
    <source>
        <dbReference type="Proteomes" id="UP001236663"/>
    </source>
</evidence>
<sequence>MTYIAIPIPTASGKQDIQIEVTINNQKQAHHYRVELFYWEDCQDPKGHRADCLSEMLSHHDPNWALYYIGAPTEKFVPITFVEKRDGGKIPITDGI</sequence>
<dbReference type="RefSeq" id="WP_163385744.1">
    <property type="nucleotide sequence ID" value="NZ_JAUFQS010000001.1"/>
</dbReference>
<proteinExistence type="predicted"/>
<gene>
    <name evidence="1" type="ORF">QWZ15_00400</name>
</gene>
<name>A0ABT8C2H3_9BACT</name>
<accession>A0ABT8C2H3</accession>
<dbReference type="EMBL" id="JAUFQS010000001">
    <property type="protein sequence ID" value="MDN3686272.1"/>
    <property type="molecule type" value="Genomic_DNA"/>
</dbReference>
<comment type="caution">
    <text evidence="1">The sequence shown here is derived from an EMBL/GenBank/DDBJ whole genome shotgun (WGS) entry which is preliminary data.</text>
</comment>
<organism evidence="1 2">
    <name type="scientific">Cyclobacterium jeungdonense</name>
    <dbReference type="NCBI Taxonomy" id="708087"/>
    <lineage>
        <taxon>Bacteria</taxon>
        <taxon>Pseudomonadati</taxon>
        <taxon>Bacteroidota</taxon>
        <taxon>Cytophagia</taxon>
        <taxon>Cytophagales</taxon>
        <taxon>Cyclobacteriaceae</taxon>
        <taxon>Cyclobacterium</taxon>
    </lineage>
</organism>
<evidence type="ECO:0000313" key="1">
    <source>
        <dbReference type="EMBL" id="MDN3686272.1"/>
    </source>
</evidence>